<evidence type="ECO:0000313" key="4">
    <source>
        <dbReference type="RefSeq" id="XP_015518343.2"/>
    </source>
</evidence>
<organism evidence="4">
    <name type="scientific">Neodiprion lecontei</name>
    <name type="common">Redheaded pine sawfly</name>
    <dbReference type="NCBI Taxonomy" id="441921"/>
    <lineage>
        <taxon>Eukaryota</taxon>
        <taxon>Metazoa</taxon>
        <taxon>Ecdysozoa</taxon>
        <taxon>Arthropoda</taxon>
        <taxon>Hexapoda</taxon>
        <taxon>Insecta</taxon>
        <taxon>Pterygota</taxon>
        <taxon>Neoptera</taxon>
        <taxon>Endopterygota</taxon>
        <taxon>Hymenoptera</taxon>
        <taxon>Tenthredinoidea</taxon>
        <taxon>Diprionidae</taxon>
        <taxon>Diprioninae</taxon>
        <taxon>Neodiprion</taxon>
    </lineage>
</organism>
<sequence length="191" mass="21295">MICCSRILIFGMTFAVAFAWVQENDFVKNRGVRVQVGSMLAEVAKELIQRSSTNSQVLSLNLSNLLILLVLKAVVFGAGYMGHHGYKTRELDDEPIVSESEVALALGYLVGDKCLFRAACEVPRKAKEYLGAAEMLLQTFKLMPQSVPVEFDKYEKTVLELRKAVEYGSAGKCPPEYTCKKENIDKFLKDA</sequence>
<keyword evidence="1" id="KW-1133">Transmembrane helix</keyword>
<dbReference type="OrthoDB" id="6363452at2759"/>
<gene>
    <name evidence="4" type="primary">LOC107223237</name>
</gene>
<evidence type="ECO:0000256" key="1">
    <source>
        <dbReference type="SAM" id="Phobius"/>
    </source>
</evidence>
<keyword evidence="1" id="KW-0812">Transmembrane</keyword>
<dbReference type="Proteomes" id="UP000829291">
    <property type="component" value="Chromosome 6"/>
</dbReference>
<feature type="signal peptide" evidence="2">
    <location>
        <begin position="1"/>
        <end position="19"/>
    </location>
</feature>
<dbReference type="InParanoid" id="A0A6J0BW96"/>
<evidence type="ECO:0000256" key="2">
    <source>
        <dbReference type="SAM" id="SignalP"/>
    </source>
</evidence>
<name>A0A6J0BW96_NEOLC</name>
<keyword evidence="3" id="KW-1185">Reference proteome</keyword>
<evidence type="ECO:0000313" key="3">
    <source>
        <dbReference type="Proteomes" id="UP000829291"/>
    </source>
</evidence>
<feature type="transmembrane region" description="Helical" evidence="1">
    <location>
        <begin position="62"/>
        <end position="81"/>
    </location>
</feature>
<accession>A0A6J0BW96</accession>
<dbReference type="RefSeq" id="XP_015518343.2">
    <property type="nucleotide sequence ID" value="XM_015662857.2"/>
</dbReference>
<feature type="chain" id="PRO_5047473385" evidence="2">
    <location>
        <begin position="20"/>
        <end position="191"/>
    </location>
</feature>
<reference evidence="4" key="1">
    <citation type="submission" date="2025-08" db="UniProtKB">
        <authorList>
            <consortium name="RefSeq"/>
        </authorList>
    </citation>
    <scope>IDENTIFICATION</scope>
    <source>
        <tissue evidence="4">Thorax and Abdomen</tissue>
    </source>
</reference>
<dbReference type="GeneID" id="107223237"/>
<protein>
    <submittedName>
        <fullName evidence="4">Uncharacterized protein LOC107223237</fullName>
    </submittedName>
</protein>
<keyword evidence="2" id="KW-0732">Signal</keyword>
<proteinExistence type="predicted"/>
<keyword evidence="1" id="KW-0472">Membrane</keyword>
<dbReference type="KEGG" id="nlo:107223237"/>
<dbReference type="AlphaFoldDB" id="A0A6J0BW96"/>